<comment type="caution">
    <text evidence="2">The sequence shown here is derived from an EMBL/GenBank/DDBJ whole genome shotgun (WGS) entry which is preliminary data.</text>
</comment>
<organism evidence="2">
    <name type="scientific">Salmonella enterica</name>
    <name type="common">Salmonella choleraesuis</name>
    <dbReference type="NCBI Taxonomy" id="28901"/>
    <lineage>
        <taxon>Bacteria</taxon>
        <taxon>Pseudomonadati</taxon>
        <taxon>Pseudomonadota</taxon>
        <taxon>Gammaproteobacteria</taxon>
        <taxon>Enterobacterales</taxon>
        <taxon>Enterobacteriaceae</taxon>
        <taxon>Salmonella</taxon>
    </lineage>
</organism>
<reference evidence="2" key="1">
    <citation type="submission" date="2018-07" db="EMBL/GenBank/DDBJ databases">
        <authorList>
            <consortium name="PulseNet: The National Subtyping Network for Foodborne Disease Surveillance"/>
            <person name="Tarr C.L."/>
            <person name="Trees E."/>
            <person name="Katz L.S."/>
            <person name="Carleton-Romer H.A."/>
            <person name="Stroika S."/>
            <person name="Kucerova Z."/>
            <person name="Roache K.F."/>
            <person name="Sabol A.L."/>
            <person name="Besser J."/>
            <person name="Gerner-Smidt P."/>
        </authorList>
    </citation>
    <scope>NUCLEOTIDE SEQUENCE</scope>
    <source>
        <strain evidence="2">PNUSAS044948</strain>
    </source>
</reference>
<evidence type="ECO:0000256" key="1">
    <source>
        <dbReference type="SAM" id="SignalP"/>
    </source>
</evidence>
<feature type="chain" id="PRO_5030139164" description="Fimbrial protein" evidence="1">
    <location>
        <begin position="25"/>
        <end position="212"/>
    </location>
</feature>
<gene>
    <name evidence="2" type="ORF">DSA09_25780</name>
</gene>
<accession>A0A5T8BI32</accession>
<name>A0A5T8BI32_SALER</name>
<keyword evidence="1" id="KW-0732">Signal</keyword>
<dbReference type="AlphaFoldDB" id="A0A5T8BI32"/>
<proteinExistence type="predicted"/>
<sequence length="212" mass="22860">MKTTLFTAGQVMACLMLLSPGAFAEEYHKDVSAVFHLKAMYKNVTCNQALTADGNSSGTTTIDFGTFSSDSKDITKKVVLTLTCDSDLPDTVKVGFSVLSPAKVDADNNSQLYPSDKDGKQQTNLYYDWVWGKDINNTVKQSVDDSAHKTVKPNDGVDLSGASSADVYEIVPQSNGGKSLNFPLDITRKVKETSQLAAGDYTANVTVTISYD</sequence>
<feature type="signal peptide" evidence="1">
    <location>
        <begin position="1"/>
        <end position="24"/>
    </location>
</feature>
<evidence type="ECO:0008006" key="3">
    <source>
        <dbReference type="Google" id="ProtNLM"/>
    </source>
</evidence>
<evidence type="ECO:0000313" key="2">
    <source>
        <dbReference type="EMBL" id="EBN4403373.1"/>
    </source>
</evidence>
<dbReference type="EMBL" id="AAGFSO010000041">
    <property type="protein sequence ID" value="EBN4403373.1"/>
    <property type="molecule type" value="Genomic_DNA"/>
</dbReference>
<protein>
    <recommendedName>
        <fullName evidence="3">Fimbrial protein</fullName>
    </recommendedName>
</protein>